<sequence length="120" mass="13104">MAFTLRSLLISEIVIALLSGVHARSVRDVILIRGDARDSEYAEPNLQTLVEYPLDNLRVVPDEESALTPNAKRSWTVPSGLKRKTFWSPLGHLPASARLGPTPVFQAGGEDSGSQGFRYG</sequence>
<feature type="region of interest" description="Disordered" evidence="1">
    <location>
        <begin position="101"/>
        <end position="120"/>
    </location>
</feature>
<evidence type="ECO:0000313" key="4">
    <source>
        <dbReference type="Proteomes" id="UP000245119"/>
    </source>
</evidence>
<accession>A0A2T7NLV8</accession>
<gene>
    <name evidence="3" type="ORF">C0Q70_17955</name>
</gene>
<evidence type="ECO:0000256" key="2">
    <source>
        <dbReference type="SAM" id="SignalP"/>
    </source>
</evidence>
<reference evidence="3 4" key="1">
    <citation type="submission" date="2018-04" db="EMBL/GenBank/DDBJ databases">
        <title>The genome of golden apple snail Pomacea canaliculata provides insight into stress tolerance and invasive adaptation.</title>
        <authorList>
            <person name="Liu C."/>
            <person name="Liu B."/>
            <person name="Ren Y."/>
            <person name="Zhang Y."/>
            <person name="Wang H."/>
            <person name="Li S."/>
            <person name="Jiang F."/>
            <person name="Yin L."/>
            <person name="Zhang G."/>
            <person name="Qian W."/>
            <person name="Fan W."/>
        </authorList>
    </citation>
    <scope>NUCLEOTIDE SEQUENCE [LARGE SCALE GENOMIC DNA]</scope>
    <source>
        <strain evidence="3">SZHN2017</strain>
        <tissue evidence="3">Muscle</tissue>
    </source>
</reference>
<dbReference type="EMBL" id="PZQS01000011">
    <property type="protein sequence ID" value="PVD22150.1"/>
    <property type="molecule type" value="Genomic_DNA"/>
</dbReference>
<dbReference type="Proteomes" id="UP000245119">
    <property type="component" value="Linkage Group LG11"/>
</dbReference>
<feature type="chain" id="PRO_5015552039" evidence="2">
    <location>
        <begin position="24"/>
        <end position="120"/>
    </location>
</feature>
<keyword evidence="4" id="KW-1185">Reference proteome</keyword>
<dbReference type="AlphaFoldDB" id="A0A2T7NLV8"/>
<feature type="signal peptide" evidence="2">
    <location>
        <begin position="1"/>
        <end position="23"/>
    </location>
</feature>
<protein>
    <submittedName>
        <fullName evidence="3">Uncharacterized protein</fullName>
    </submittedName>
</protein>
<keyword evidence="2" id="KW-0732">Signal</keyword>
<evidence type="ECO:0000313" key="3">
    <source>
        <dbReference type="EMBL" id="PVD22150.1"/>
    </source>
</evidence>
<evidence type="ECO:0000256" key="1">
    <source>
        <dbReference type="SAM" id="MobiDB-lite"/>
    </source>
</evidence>
<organism evidence="3 4">
    <name type="scientific">Pomacea canaliculata</name>
    <name type="common">Golden apple snail</name>
    <dbReference type="NCBI Taxonomy" id="400727"/>
    <lineage>
        <taxon>Eukaryota</taxon>
        <taxon>Metazoa</taxon>
        <taxon>Spiralia</taxon>
        <taxon>Lophotrochozoa</taxon>
        <taxon>Mollusca</taxon>
        <taxon>Gastropoda</taxon>
        <taxon>Caenogastropoda</taxon>
        <taxon>Architaenioglossa</taxon>
        <taxon>Ampullarioidea</taxon>
        <taxon>Ampullariidae</taxon>
        <taxon>Pomacea</taxon>
    </lineage>
</organism>
<comment type="caution">
    <text evidence="3">The sequence shown here is derived from an EMBL/GenBank/DDBJ whole genome shotgun (WGS) entry which is preliminary data.</text>
</comment>
<proteinExistence type="predicted"/>
<name>A0A2T7NLV8_POMCA</name>